<feature type="compositionally biased region" description="Low complexity" evidence="1">
    <location>
        <begin position="173"/>
        <end position="186"/>
    </location>
</feature>
<dbReference type="Proteomes" id="UP000578077">
    <property type="component" value="Unassembled WGS sequence"/>
</dbReference>
<reference evidence="2 3" key="1">
    <citation type="submission" date="2020-08" db="EMBL/GenBank/DDBJ databases">
        <title>Sequencing the genomes of 1000 actinobacteria strains.</title>
        <authorList>
            <person name="Klenk H.-P."/>
        </authorList>
    </citation>
    <scope>NUCLEOTIDE SEQUENCE [LARGE SCALE GENOMIC DNA]</scope>
    <source>
        <strain evidence="2 3">DSM 44593</strain>
    </source>
</reference>
<accession>A0A841DY74</accession>
<evidence type="ECO:0000313" key="3">
    <source>
        <dbReference type="Proteomes" id="UP000578077"/>
    </source>
</evidence>
<feature type="compositionally biased region" description="Basic residues" evidence="1">
    <location>
        <begin position="187"/>
        <end position="198"/>
    </location>
</feature>
<proteinExistence type="predicted"/>
<evidence type="ECO:0000313" key="2">
    <source>
        <dbReference type="EMBL" id="MBB5996377.1"/>
    </source>
</evidence>
<sequence>MRRAGRRPLPGREAGDSYGGRVTASAVSRFVAPQAPGPEAVRVRRGPLAAPAVCCSPTTRETQWQALSSGGGAPGSARGRAGPHRTRPTTRTGRPCASPPPVARAESAAARARHRRPAAMTPLGRPASRGFGRRCRLPYGSPARRGRARGSVRPAAPRSRPQGRRRPRAPVDALAPEPSAEPAPRLLGHRRSRGRSRRSAWAFSPAPAADRLGWRPQRIRRDEPLEAVSSGGQGTVGAAAPPARRTLLSVSGCTAPRRGCGW</sequence>
<dbReference type="AlphaFoldDB" id="A0A841DY74"/>
<feature type="compositionally biased region" description="Low complexity" evidence="1">
    <location>
        <begin position="151"/>
        <end position="160"/>
    </location>
</feature>
<organism evidence="2 3">
    <name type="scientific">Streptomonospora salina</name>
    <dbReference type="NCBI Taxonomy" id="104205"/>
    <lineage>
        <taxon>Bacteria</taxon>
        <taxon>Bacillati</taxon>
        <taxon>Actinomycetota</taxon>
        <taxon>Actinomycetes</taxon>
        <taxon>Streptosporangiales</taxon>
        <taxon>Nocardiopsidaceae</taxon>
        <taxon>Streptomonospora</taxon>
    </lineage>
</organism>
<feature type="region of interest" description="Disordered" evidence="1">
    <location>
        <begin position="1"/>
        <end position="21"/>
    </location>
</feature>
<name>A0A841DY74_9ACTN</name>
<gene>
    <name evidence="2" type="ORF">HNR25_000128</name>
</gene>
<comment type="caution">
    <text evidence="2">The sequence shown here is derived from an EMBL/GenBank/DDBJ whole genome shotgun (WGS) entry which is preliminary data.</text>
</comment>
<feature type="region of interest" description="Disordered" evidence="1">
    <location>
        <begin position="59"/>
        <end position="243"/>
    </location>
</feature>
<protein>
    <submittedName>
        <fullName evidence="2">Uncharacterized protein</fullName>
    </submittedName>
</protein>
<keyword evidence="3" id="KW-1185">Reference proteome</keyword>
<dbReference type="EMBL" id="JACHLY010000001">
    <property type="protein sequence ID" value="MBB5996377.1"/>
    <property type="molecule type" value="Genomic_DNA"/>
</dbReference>
<evidence type="ECO:0000256" key="1">
    <source>
        <dbReference type="SAM" id="MobiDB-lite"/>
    </source>
</evidence>